<accession>A0AA91A7F8</accession>
<reference evidence="2" key="1">
    <citation type="submission" date="2019-09" db="EMBL/GenBank/DDBJ databases">
        <title>Distinct polysaccharide growth profiles of human intestinal Prevotella copri isolates.</title>
        <authorList>
            <person name="Fehlner-Peach H."/>
            <person name="Magnabosco C."/>
            <person name="Raghavan V."/>
            <person name="Scher J.U."/>
            <person name="Tett A."/>
            <person name="Cox L.M."/>
            <person name="Gottsegen C."/>
            <person name="Watters A."/>
            <person name="Wiltshire- Gordon J.D."/>
            <person name="Segata N."/>
            <person name="Bonneau R."/>
            <person name="Littman D.R."/>
        </authorList>
    </citation>
    <scope>NUCLEOTIDE SEQUENCE [LARGE SCALE GENOMIC DNA]</scope>
    <source>
        <strain evidence="2">iAU3127</strain>
    </source>
</reference>
<comment type="caution">
    <text evidence="1">The sequence shown here is derived from an EMBL/GenBank/DDBJ whole genome shotgun (WGS) entry which is preliminary data.</text>
</comment>
<evidence type="ECO:0000313" key="2">
    <source>
        <dbReference type="Proteomes" id="UP000421283"/>
    </source>
</evidence>
<name>A0AA91A7F8_9BACT</name>
<dbReference type="AlphaFoldDB" id="A0AA91A7F8"/>
<evidence type="ECO:0000313" key="1">
    <source>
        <dbReference type="EMBL" id="MQO91275.1"/>
    </source>
</evidence>
<dbReference type="Proteomes" id="UP000421283">
    <property type="component" value="Unassembled WGS sequence"/>
</dbReference>
<organism evidence="1 2">
    <name type="scientific">Segatella copri</name>
    <dbReference type="NCBI Taxonomy" id="165179"/>
    <lineage>
        <taxon>Bacteria</taxon>
        <taxon>Pseudomonadati</taxon>
        <taxon>Bacteroidota</taxon>
        <taxon>Bacteroidia</taxon>
        <taxon>Bacteroidales</taxon>
        <taxon>Prevotellaceae</taxon>
        <taxon>Segatella</taxon>
    </lineage>
</organism>
<sequence>MNNKQQQQVPGMACPQCGKFIPTTITELLTSGHLRCPYCLLKLNIDRHKSATALKALAKVEAAQKRVESTSKFNR</sequence>
<proteinExistence type="predicted"/>
<gene>
    <name evidence="1" type="ORF">F7D31_01025</name>
</gene>
<protein>
    <submittedName>
        <fullName evidence="1">Uncharacterized protein</fullName>
    </submittedName>
</protein>
<dbReference type="EMBL" id="VZAP01000012">
    <property type="protein sequence ID" value="MQO91275.1"/>
    <property type="molecule type" value="Genomic_DNA"/>
</dbReference>